<dbReference type="AlphaFoldDB" id="A0A0B3BWJ0"/>
<keyword evidence="1" id="KW-1003">Cell membrane</keyword>
<dbReference type="InterPro" id="IPR001173">
    <property type="entry name" value="Glyco_trans_2-like"/>
</dbReference>
<evidence type="ECO:0000256" key="1">
    <source>
        <dbReference type="ARBA" id="ARBA00022519"/>
    </source>
</evidence>
<accession>A0A0B3BWJ0</accession>
<evidence type="ECO:0000313" key="3">
    <source>
        <dbReference type="EMBL" id="KHO65416.1"/>
    </source>
</evidence>
<dbReference type="SUPFAM" id="SSF53756">
    <property type="entry name" value="UDP-Glycosyltransferase/glycogen phosphorylase"/>
    <property type="match status" value="1"/>
</dbReference>
<keyword evidence="1" id="KW-0997">Cell inner membrane</keyword>
<organism evidence="3 4">
    <name type="scientific">Pseudomonas flexibilis</name>
    <dbReference type="NCBI Taxonomy" id="706570"/>
    <lineage>
        <taxon>Bacteria</taxon>
        <taxon>Pseudomonadati</taxon>
        <taxon>Pseudomonadota</taxon>
        <taxon>Gammaproteobacteria</taxon>
        <taxon>Pseudomonadales</taxon>
        <taxon>Pseudomonadaceae</taxon>
        <taxon>Pseudomonas</taxon>
    </lineage>
</organism>
<gene>
    <name evidence="3" type="ORF">PT85_04905</name>
</gene>
<comment type="caution">
    <text evidence="3">The sequence shown here is derived from an EMBL/GenBank/DDBJ whole genome shotgun (WGS) entry which is preliminary data.</text>
</comment>
<feature type="domain" description="Glycosyltransferase 2-like" evidence="2">
    <location>
        <begin position="565"/>
        <end position="745"/>
    </location>
</feature>
<protein>
    <recommendedName>
        <fullName evidence="2">Glycosyltransferase 2-like domain-containing protein</fullName>
    </recommendedName>
</protein>
<dbReference type="EMBL" id="JTAK01000002">
    <property type="protein sequence ID" value="KHO65416.1"/>
    <property type="molecule type" value="Genomic_DNA"/>
</dbReference>
<proteinExistence type="predicted"/>
<evidence type="ECO:0000259" key="2">
    <source>
        <dbReference type="Pfam" id="PF00535"/>
    </source>
</evidence>
<dbReference type="Gene3D" id="3.40.50.2000">
    <property type="entry name" value="Glycogen Phosphorylase B"/>
    <property type="match status" value="1"/>
</dbReference>
<dbReference type="STRING" id="706570.PT85_04905"/>
<name>A0A0B3BWJ0_9PSED</name>
<sequence>MEIKSPLVSIVVPTYKPRYFEAALQSALLQTYQNIEILISDDCPTQDIQDILSRYLPYSPKPVRVIRNEPGLGGLMNYTQCVTEARGQFVKFLNDDDILMPTCVERMIGVFLQYPSVSLVTSRRLLIDGAGRTLPDIQATRCPFPGDRLVNGRDLISYLADYPMNFIGEPSTVMFRREHLVDVKPNVCCLQGETIRAINDLAMYVNVLTHGDFAYLVEPLSCFRQHEEQRQQQSDILELWKKAVVLFTRQIKAMGLYRGEGNDIVRASPMGQVQWKSFDLQKVMGTRPVAGEKVQFSVEGWVKKRTVQEYQQPLVAERLAAAPVVRLGVYVLGAGKGTEALQRTLASLAVAPGNLRCEITVFGESPCSAQMPANVRYVLPAQQTVDTLNECIQSAALDWVILVENGVEFTPGGLHMLAVELSGGLPCDAVYADELARGDNGVLGALFRPDFNLDLTLSLPSATARHWLFRTEALQALGGFDASYSDAYEFDFIVRLLEERGPGIIGHLDEPLLIGEAGMLVTVNDEVAILERHLQRRGYPGGKVLAELPGRYRLVYGHEEKPMVSIIVPTKDQLPMLLRCVTSLLEKTRYPNFEVLIVDNDSETPEAREWLDGVDKMKSDKVRVLRYPHPFNYSAVNNMAAREARGEYLVLLNNDTAILREDWLDALMNHGQRPEVGIVGAKLLYPNGKIQHAGVILGLRGPADHPFIGREGDDAGYMQRMQVDQNLSAVTAACLLIRKSVYDQVGGLDESFKVSYNDVDLCLKVREAGYLIVWTPHSVVMHVGNVSQNLVDPAKAEAKRQRFMAEQDAMYEKWLPQIARDPAYNPNLSLGGNGFEIETDANLTWRPLSWRPLPIVLAHMADVTGCGQYRVIQPFNAAKEAGLIDGTLLGRLLNVPELERYSPDAIVLQRQVTDVQLEIIARTKKFSRAFKVFELDDYLPNLPLKSVHRAKMPKDIIKSLRRGLSLVDRFVVSTEPLAEAFAGMHGDIRVVRNTLNPGWWHGLSSERRVSSKPRVGWAGGSSHTGDLEMIADVVRELANEVEWVFFGMCPDRLRPYVHEFHPGIDIEQYPAALARLNLDLAIAPVEQNLFNECKSNLRLLEYGACGFPVVCSDLVCYQGDLPVTRVRNRFKDWVDAIRMHLADLDATAKMGDELRAAVCRDWMLEGENLEQWRNAWLP</sequence>
<dbReference type="PANTHER" id="PTHR43179">
    <property type="entry name" value="RHAMNOSYLTRANSFERASE WBBL"/>
    <property type="match status" value="1"/>
</dbReference>
<dbReference type="RefSeq" id="WP_039606092.1">
    <property type="nucleotide sequence ID" value="NZ_FMUP01000013.1"/>
</dbReference>
<dbReference type="OrthoDB" id="9179784at2"/>
<dbReference type="Proteomes" id="UP000030980">
    <property type="component" value="Unassembled WGS sequence"/>
</dbReference>
<dbReference type="SUPFAM" id="SSF53448">
    <property type="entry name" value="Nucleotide-diphospho-sugar transferases"/>
    <property type="match status" value="3"/>
</dbReference>
<dbReference type="Gene3D" id="3.90.550.10">
    <property type="entry name" value="Spore Coat Polysaccharide Biosynthesis Protein SpsA, Chain A"/>
    <property type="match status" value="3"/>
</dbReference>
<feature type="domain" description="Glycosyltransferase 2-like" evidence="2">
    <location>
        <begin position="9"/>
        <end position="139"/>
    </location>
</feature>
<evidence type="ECO:0000313" key="4">
    <source>
        <dbReference type="Proteomes" id="UP000030980"/>
    </source>
</evidence>
<dbReference type="InterPro" id="IPR029044">
    <property type="entry name" value="Nucleotide-diphossugar_trans"/>
</dbReference>
<dbReference type="Pfam" id="PF00535">
    <property type="entry name" value="Glycos_transf_2"/>
    <property type="match status" value="2"/>
</dbReference>
<dbReference type="PANTHER" id="PTHR43179:SF7">
    <property type="entry name" value="RHAMNOSYLTRANSFERASE WBBL"/>
    <property type="match status" value="1"/>
</dbReference>
<keyword evidence="4" id="KW-1185">Reference proteome</keyword>
<dbReference type="CDD" id="cd04186">
    <property type="entry name" value="GT_2_like_c"/>
    <property type="match status" value="1"/>
</dbReference>
<reference evidence="3 4" key="1">
    <citation type="submission" date="2014-11" db="EMBL/GenBank/DDBJ databases">
        <title>Genome sequence of Pseudomonas tuomuerensis JCM 14085.</title>
        <authorList>
            <person name="Shin S.-K."/>
            <person name="Yi H."/>
        </authorList>
    </citation>
    <scope>NUCLEOTIDE SEQUENCE [LARGE SCALE GENOMIC DNA]</scope>
    <source>
        <strain evidence="3 4">JCM 14085</strain>
    </source>
</reference>
<keyword evidence="1" id="KW-0472">Membrane</keyword>